<reference evidence="2 3" key="1">
    <citation type="submission" date="2017-04" db="EMBL/GenBank/DDBJ databases">
        <title>Draft genome sequence of Zooshikella ganghwensis VG4 isolated from Red Sea sediments.</title>
        <authorList>
            <person name="Rehman Z."/>
            <person name="Alam I."/>
            <person name="Kamau A."/>
            <person name="Bajic V."/>
            <person name="Leiknes T."/>
        </authorList>
    </citation>
    <scope>NUCLEOTIDE SEQUENCE [LARGE SCALE GENOMIC DNA]</scope>
    <source>
        <strain evidence="2 3">VG4</strain>
    </source>
</reference>
<dbReference type="NCBIfam" id="NF002486">
    <property type="entry name" value="PRK01752.1"/>
    <property type="match status" value="1"/>
</dbReference>
<dbReference type="SUPFAM" id="SSF54427">
    <property type="entry name" value="NTF2-like"/>
    <property type="match status" value="1"/>
</dbReference>
<evidence type="ECO:0000259" key="1">
    <source>
        <dbReference type="Pfam" id="PF17775"/>
    </source>
</evidence>
<dbReference type="AlphaFoldDB" id="A0A4P9VP80"/>
<sequence>MSLSINAQCPCQSGLTYQECCLRFLNKEQSPETAEQLMRSRYTAYHQQRVDYLVNTTHPDQQPFLNRHEIQQWAQQTDWVGLEIIHCLFGQPTHPYGEVEFIAHYRLKSSHQSNQLHENSTFSLIDQKWYYIDPHTAPLIKVKKLTRNDICLCGSGKKYKKCCMRN</sequence>
<gene>
    <name evidence="2" type="ORF">B9G39_18610</name>
</gene>
<dbReference type="PANTHER" id="PTHR33747:SF1">
    <property type="entry name" value="ADENYLATE CYCLASE-ASSOCIATED CAP C-TERMINAL DOMAIN-CONTAINING PROTEIN"/>
    <property type="match status" value="1"/>
</dbReference>
<dbReference type="NCBIfam" id="NF002449">
    <property type="entry name" value="PRK01617.1"/>
    <property type="match status" value="1"/>
</dbReference>
<evidence type="ECO:0000313" key="3">
    <source>
        <dbReference type="Proteomes" id="UP000257039"/>
    </source>
</evidence>
<dbReference type="RefSeq" id="WP_094788281.1">
    <property type="nucleotide sequence ID" value="NZ_JAEVHG010000001.1"/>
</dbReference>
<dbReference type="Pfam" id="PF02810">
    <property type="entry name" value="SEC-C"/>
    <property type="match status" value="2"/>
</dbReference>
<dbReference type="Proteomes" id="UP000257039">
    <property type="component" value="Unassembled WGS sequence"/>
</dbReference>
<dbReference type="PANTHER" id="PTHR33747">
    <property type="entry name" value="UPF0225 PROTEIN SCO1677"/>
    <property type="match status" value="1"/>
</dbReference>
<name>A0A4P9VP80_9GAMM</name>
<dbReference type="SUPFAM" id="SSF103642">
    <property type="entry name" value="Sec-C motif"/>
    <property type="match status" value="1"/>
</dbReference>
<dbReference type="InterPro" id="IPR032710">
    <property type="entry name" value="NTF2-like_dom_sf"/>
</dbReference>
<proteinExistence type="predicted"/>
<protein>
    <submittedName>
        <fullName evidence="2">YchJ family protein</fullName>
    </submittedName>
</protein>
<dbReference type="InterPro" id="IPR048469">
    <property type="entry name" value="YchJ-like_M"/>
</dbReference>
<dbReference type="Pfam" id="PF17775">
    <property type="entry name" value="YchJ_M-like"/>
    <property type="match status" value="1"/>
</dbReference>
<dbReference type="InterPro" id="IPR004027">
    <property type="entry name" value="SEC_C_motif"/>
</dbReference>
<accession>A0A4P9VP80</accession>
<dbReference type="EMBL" id="NDXW01000001">
    <property type="protein sequence ID" value="RDH45298.1"/>
    <property type="molecule type" value="Genomic_DNA"/>
</dbReference>
<dbReference type="Gene3D" id="3.10.450.50">
    <property type="match status" value="1"/>
</dbReference>
<keyword evidence="3" id="KW-1185">Reference proteome</keyword>
<organism evidence="2 3">
    <name type="scientific">Zooshikella ganghwensis</name>
    <dbReference type="NCBI Taxonomy" id="202772"/>
    <lineage>
        <taxon>Bacteria</taxon>
        <taxon>Pseudomonadati</taxon>
        <taxon>Pseudomonadota</taxon>
        <taxon>Gammaproteobacteria</taxon>
        <taxon>Oceanospirillales</taxon>
        <taxon>Zooshikellaceae</taxon>
        <taxon>Zooshikella</taxon>
    </lineage>
</organism>
<feature type="domain" description="YchJ-like middle NTF2-like" evidence="1">
    <location>
        <begin position="33"/>
        <end position="133"/>
    </location>
</feature>
<comment type="caution">
    <text evidence="2">The sequence shown here is derived from an EMBL/GenBank/DDBJ whole genome shotgun (WGS) entry which is preliminary data.</text>
</comment>
<evidence type="ECO:0000313" key="2">
    <source>
        <dbReference type="EMBL" id="RDH45298.1"/>
    </source>
</evidence>